<comment type="caution">
    <text evidence="2">The sequence shown here is derived from an EMBL/GenBank/DDBJ whole genome shotgun (WGS) entry which is preliminary data.</text>
</comment>
<name>A0AAD7BG70_9AGAR</name>
<evidence type="ECO:0000256" key="1">
    <source>
        <dbReference type="SAM" id="MobiDB-lite"/>
    </source>
</evidence>
<dbReference type="AlphaFoldDB" id="A0AAD7BG70"/>
<evidence type="ECO:0000313" key="3">
    <source>
        <dbReference type="Proteomes" id="UP001221142"/>
    </source>
</evidence>
<feature type="region of interest" description="Disordered" evidence="1">
    <location>
        <begin position="83"/>
        <end position="113"/>
    </location>
</feature>
<reference evidence="2" key="1">
    <citation type="submission" date="2023-03" db="EMBL/GenBank/DDBJ databases">
        <title>Massive genome expansion in bonnet fungi (Mycena s.s.) driven by repeated elements and novel gene families across ecological guilds.</title>
        <authorList>
            <consortium name="Lawrence Berkeley National Laboratory"/>
            <person name="Harder C.B."/>
            <person name="Miyauchi S."/>
            <person name="Viragh M."/>
            <person name="Kuo A."/>
            <person name="Thoen E."/>
            <person name="Andreopoulos B."/>
            <person name="Lu D."/>
            <person name="Skrede I."/>
            <person name="Drula E."/>
            <person name="Henrissat B."/>
            <person name="Morin E."/>
            <person name="Kohler A."/>
            <person name="Barry K."/>
            <person name="LaButti K."/>
            <person name="Morin E."/>
            <person name="Salamov A."/>
            <person name="Lipzen A."/>
            <person name="Mereny Z."/>
            <person name="Hegedus B."/>
            <person name="Baldrian P."/>
            <person name="Stursova M."/>
            <person name="Weitz H."/>
            <person name="Taylor A."/>
            <person name="Grigoriev I.V."/>
            <person name="Nagy L.G."/>
            <person name="Martin F."/>
            <person name="Kauserud H."/>
        </authorList>
    </citation>
    <scope>NUCLEOTIDE SEQUENCE</scope>
    <source>
        <strain evidence="2">9284</strain>
    </source>
</reference>
<evidence type="ECO:0000313" key="2">
    <source>
        <dbReference type="EMBL" id="KAJ7619725.1"/>
    </source>
</evidence>
<dbReference type="EMBL" id="JARKIF010000018">
    <property type="protein sequence ID" value="KAJ7619725.1"/>
    <property type="molecule type" value="Genomic_DNA"/>
</dbReference>
<keyword evidence="3" id="KW-1185">Reference proteome</keyword>
<feature type="compositionally biased region" description="Low complexity" evidence="1">
    <location>
        <begin position="1"/>
        <end position="20"/>
    </location>
</feature>
<feature type="region of interest" description="Disordered" evidence="1">
    <location>
        <begin position="1"/>
        <end position="54"/>
    </location>
</feature>
<protein>
    <submittedName>
        <fullName evidence="2">Uncharacterized protein</fullName>
    </submittedName>
</protein>
<sequence>MPVTSGGIPSLSSDSASSSRHGTDPVEPLTPTSLYRPRSTAPPGHPSSPGWASLLIPTGLGKKAQHPTLITHAHAVPNISQHHRYSSGVHPSHSRPDHTASKHPTPVVSLPPDERDAAYPPRLSRNPHHPNIYRSQMESGMPRTSTLAMVGVHVRLLGHVIVGAEDNIDSASPSSRGSELDMIYVSLE</sequence>
<gene>
    <name evidence="2" type="ORF">FB45DRAFT_1096193</name>
</gene>
<dbReference type="Proteomes" id="UP001221142">
    <property type="component" value="Unassembled WGS sequence"/>
</dbReference>
<accession>A0AAD7BG70</accession>
<organism evidence="2 3">
    <name type="scientific">Roridomyces roridus</name>
    <dbReference type="NCBI Taxonomy" id="1738132"/>
    <lineage>
        <taxon>Eukaryota</taxon>
        <taxon>Fungi</taxon>
        <taxon>Dikarya</taxon>
        <taxon>Basidiomycota</taxon>
        <taxon>Agaricomycotina</taxon>
        <taxon>Agaricomycetes</taxon>
        <taxon>Agaricomycetidae</taxon>
        <taxon>Agaricales</taxon>
        <taxon>Marasmiineae</taxon>
        <taxon>Mycenaceae</taxon>
        <taxon>Roridomyces</taxon>
    </lineage>
</organism>
<proteinExistence type="predicted"/>